<keyword evidence="2" id="KW-1185">Reference proteome</keyword>
<dbReference type="AlphaFoldDB" id="A0A2W1J7V9"/>
<gene>
    <name evidence="1" type="ORF">C1752_12051</name>
</gene>
<organism evidence="1 2">
    <name type="scientific">Acaryochloris thomasi RCC1774</name>
    <dbReference type="NCBI Taxonomy" id="1764569"/>
    <lineage>
        <taxon>Bacteria</taxon>
        <taxon>Bacillati</taxon>
        <taxon>Cyanobacteriota</taxon>
        <taxon>Cyanophyceae</taxon>
        <taxon>Acaryochloridales</taxon>
        <taxon>Acaryochloridaceae</taxon>
        <taxon>Acaryochloris</taxon>
        <taxon>Acaryochloris thomasi</taxon>
    </lineage>
</organism>
<evidence type="ECO:0000313" key="1">
    <source>
        <dbReference type="EMBL" id="PZD70480.1"/>
    </source>
</evidence>
<proteinExistence type="predicted"/>
<sequence length="49" mass="5659">MAKFCLLLLTLNPDLLNANLEFDRSGFIENLDEGDPELVYFKRLRDNAT</sequence>
<dbReference type="Proteomes" id="UP000248857">
    <property type="component" value="Unassembled WGS sequence"/>
</dbReference>
<accession>A0A2W1J7V9</accession>
<evidence type="ECO:0000313" key="2">
    <source>
        <dbReference type="Proteomes" id="UP000248857"/>
    </source>
</evidence>
<protein>
    <submittedName>
        <fullName evidence="1">Uncharacterized protein</fullName>
    </submittedName>
</protein>
<name>A0A2W1J7V9_9CYAN</name>
<dbReference type="EMBL" id="PQWO01000036">
    <property type="protein sequence ID" value="PZD70480.1"/>
    <property type="molecule type" value="Genomic_DNA"/>
</dbReference>
<dbReference type="RefSeq" id="WP_199464531.1">
    <property type="nucleotide sequence ID" value="NZ_CAWNWM010000036.1"/>
</dbReference>
<comment type="caution">
    <text evidence="1">The sequence shown here is derived from an EMBL/GenBank/DDBJ whole genome shotgun (WGS) entry which is preliminary data.</text>
</comment>
<reference evidence="1 2" key="1">
    <citation type="journal article" date="2018" name="Sci. Rep.">
        <title>A novel species of the marine cyanobacterium Acaryochloris with a unique pigment content and lifestyle.</title>
        <authorList>
            <person name="Partensky F."/>
            <person name="Six C."/>
            <person name="Ratin M."/>
            <person name="Garczarek L."/>
            <person name="Vaulot D."/>
            <person name="Probert I."/>
            <person name="Calteau A."/>
            <person name="Gourvil P."/>
            <person name="Marie D."/>
            <person name="Grebert T."/>
            <person name="Bouchier C."/>
            <person name="Le Panse S."/>
            <person name="Gachenot M."/>
            <person name="Rodriguez F."/>
            <person name="Garrido J.L."/>
        </authorList>
    </citation>
    <scope>NUCLEOTIDE SEQUENCE [LARGE SCALE GENOMIC DNA]</scope>
    <source>
        <strain evidence="1 2">RCC1774</strain>
    </source>
</reference>